<proteinExistence type="predicted"/>
<dbReference type="AlphaFoldDB" id="A0A932ZSQ9"/>
<protein>
    <submittedName>
        <fullName evidence="3">Glycosyltransferase</fullName>
    </submittedName>
</protein>
<dbReference type="InterPro" id="IPR028098">
    <property type="entry name" value="Glyco_trans_4-like_N"/>
</dbReference>
<accession>A0A932ZSQ9</accession>
<evidence type="ECO:0000259" key="1">
    <source>
        <dbReference type="Pfam" id="PF00534"/>
    </source>
</evidence>
<evidence type="ECO:0000313" key="3">
    <source>
        <dbReference type="EMBL" id="MBI4250968.1"/>
    </source>
</evidence>
<dbReference type="SUPFAM" id="SSF53756">
    <property type="entry name" value="UDP-Glycosyltransferase/glycogen phosphorylase"/>
    <property type="match status" value="1"/>
</dbReference>
<reference evidence="3" key="1">
    <citation type="submission" date="2020-07" db="EMBL/GenBank/DDBJ databases">
        <title>Huge and variable diversity of episymbiotic CPR bacteria and DPANN archaea in groundwater ecosystems.</title>
        <authorList>
            <person name="He C.Y."/>
            <person name="Keren R."/>
            <person name="Whittaker M."/>
            <person name="Farag I.F."/>
            <person name="Doudna J."/>
            <person name="Cate J.H.D."/>
            <person name="Banfield J.F."/>
        </authorList>
    </citation>
    <scope>NUCLEOTIDE SEQUENCE</scope>
    <source>
        <strain evidence="3">NC_groundwater_1370_Ag_S-0.2um_69_93</strain>
    </source>
</reference>
<dbReference type="InterPro" id="IPR050194">
    <property type="entry name" value="Glycosyltransferase_grp1"/>
</dbReference>
<dbReference type="Pfam" id="PF13579">
    <property type="entry name" value="Glyco_trans_4_4"/>
    <property type="match status" value="1"/>
</dbReference>
<dbReference type="PANTHER" id="PTHR45947">
    <property type="entry name" value="SULFOQUINOVOSYL TRANSFERASE SQD2"/>
    <property type="match status" value="1"/>
</dbReference>
<organism evidence="3 4">
    <name type="scientific">Tectimicrobiota bacterium</name>
    <dbReference type="NCBI Taxonomy" id="2528274"/>
    <lineage>
        <taxon>Bacteria</taxon>
        <taxon>Pseudomonadati</taxon>
        <taxon>Nitrospinota/Tectimicrobiota group</taxon>
        <taxon>Candidatus Tectimicrobiota</taxon>
    </lineage>
</organism>
<dbReference type="Pfam" id="PF00534">
    <property type="entry name" value="Glycos_transf_1"/>
    <property type="match status" value="1"/>
</dbReference>
<name>A0A932ZSQ9_UNCTE</name>
<dbReference type="EMBL" id="JACQRX010000034">
    <property type="protein sequence ID" value="MBI4250968.1"/>
    <property type="molecule type" value="Genomic_DNA"/>
</dbReference>
<dbReference type="PANTHER" id="PTHR45947:SF3">
    <property type="entry name" value="SULFOQUINOVOSYL TRANSFERASE SQD2"/>
    <property type="match status" value="1"/>
</dbReference>
<dbReference type="Gene3D" id="3.40.50.2000">
    <property type="entry name" value="Glycogen Phosphorylase B"/>
    <property type="match status" value="2"/>
</dbReference>
<evidence type="ECO:0000313" key="4">
    <source>
        <dbReference type="Proteomes" id="UP000752292"/>
    </source>
</evidence>
<feature type="domain" description="Glycosyltransferase subfamily 4-like N-terminal" evidence="2">
    <location>
        <begin position="1"/>
        <end position="95"/>
    </location>
</feature>
<evidence type="ECO:0000259" key="2">
    <source>
        <dbReference type="Pfam" id="PF13579"/>
    </source>
</evidence>
<dbReference type="Proteomes" id="UP000752292">
    <property type="component" value="Unassembled WGS sequence"/>
</dbReference>
<dbReference type="InterPro" id="IPR001296">
    <property type="entry name" value="Glyco_trans_1"/>
</dbReference>
<gene>
    <name evidence="3" type="ORF">HY618_00780</name>
</gene>
<dbReference type="GO" id="GO:0016757">
    <property type="term" value="F:glycosyltransferase activity"/>
    <property type="evidence" value="ECO:0007669"/>
    <property type="project" value="TreeGrafter"/>
</dbReference>
<comment type="caution">
    <text evidence="3">The sequence shown here is derived from an EMBL/GenBank/DDBJ whole genome shotgun (WGS) entry which is preliminary data.</text>
</comment>
<feature type="non-terminal residue" evidence="3">
    <location>
        <position position="1"/>
    </location>
</feature>
<feature type="domain" description="Glycosyl transferase family 1" evidence="1">
    <location>
        <begin position="117"/>
        <end position="270"/>
    </location>
</feature>
<sequence length="308" mass="33121">LWRALRAARPEVIHLEEEPWSLAAGQVLAAAMFWRPRPALAVFSWENLDLRFRWPIRAIEQAALRRADVLIAGGRTARERLIRLGADPGRVEVLPQFGLDPALFRPPGPGEGPGVFTAGFVGRLVPGKGADLLVEALGGLDGEWRALVVGDGPLRPALEARAASAGIAGRVEFTGWVAHEEVPPLLRRMSALAVPSRTTPLWAEQFGHVLIEGMSSGAVPVGSSSGEIPHVIGGEGLVFPEGEAPALREALRRLRDEPGLRDRLAGAGRARVLREFSWEALAGRTCALYERALRGRAPADRRSGGSGR</sequence>